<keyword evidence="6" id="KW-0865">Zymogen</keyword>
<evidence type="ECO:0000256" key="6">
    <source>
        <dbReference type="ARBA" id="ARBA00023145"/>
    </source>
</evidence>
<evidence type="ECO:0000259" key="10">
    <source>
        <dbReference type="PROSITE" id="PS50240"/>
    </source>
</evidence>
<dbReference type="Pfam" id="PF00089">
    <property type="entry name" value="Trypsin"/>
    <property type="match status" value="1"/>
</dbReference>
<evidence type="ECO:0000313" key="11">
    <source>
        <dbReference type="EMBL" id="KAK9881400.1"/>
    </source>
</evidence>
<keyword evidence="7" id="KW-1015">Disulfide bond</keyword>
<evidence type="ECO:0000256" key="4">
    <source>
        <dbReference type="ARBA" id="ARBA00022801"/>
    </source>
</evidence>
<protein>
    <recommendedName>
        <fullName evidence="9">trypsin</fullName>
        <ecNumber evidence="9">3.4.21.4</ecNumber>
    </recommendedName>
</protein>
<dbReference type="GO" id="GO:0004252">
    <property type="term" value="F:serine-type endopeptidase activity"/>
    <property type="evidence" value="ECO:0007669"/>
    <property type="project" value="UniProtKB-EC"/>
</dbReference>
<keyword evidence="2" id="KW-0645">Protease</keyword>
<comment type="catalytic activity">
    <reaction evidence="8">
        <text>Preferential cleavage: Arg-|-Xaa, Lys-|-Xaa.</text>
        <dbReference type="EC" id="3.4.21.4"/>
    </reaction>
</comment>
<evidence type="ECO:0000256" key="2">
    <source>
        <dbReference type="ARBA" id="ARBA00022670"/>
    </source>
</evidence>
<dbReference type="PRINTS" id="PR00722">
    <property type="entry name" value="CHYMOTRYPSIN"/>
</dbReference>
<name>A0AAW1UJX6_9CUCU</name>
<reference evidence="11 12" key="1">
    <citation type="submission" date="2023-03" db="EMBL/GenBank/DDBJ databases">
        <title>Genome insight into feeding habits of ladybird beetles.</title>
        <authorList>
            <person name="Li H.-S."/>
            <person name="Huang Y.-H."/>
            <person name="Pang H."/>
        </authorList>
    </citation>
    <scope>NUCLEOTIDE SEQUENCE [LARGE SCALE GENOMIC DNA]</scope>
    <source>
        <strain evidence="11">SYSU_2023b</strain>
        <tissue evidence="11">Whole body</tissue>
    </source>
</reference>
<evidence type="ECO:0000256" key="3">
    <source>
        <dbReference type="ARBA" id="ARBA00022757"/>
    </source>
</evidence>
<evidence type="ECO:0000256" key="8">
    <source>
        <dbReference type="ARBA" id="ARBA00036320"/>
    </source>
</evidence>
<evidence type="ECO:0000313" key="12">
    <source>
        <dbReference type="Proteomes" id="UP001431783"/>
    </source>
</evidence>
<feature type="domain" description="Peptidase S1" evidence="10">
    <location>
        <begin position="26"/>
        <end position="263"/>
    </location>
</feature>
<dbReference type="GO" id="GO:0007586">
    <property type="term" value="P:digestion"/>
    <property type="evidence" value="ECO:0007669"/>
    <property type="project" value="UniProtKB-KW"/>
</dbReference>
<evidence type="ECO:0000256" key="7">
    <source>
        <dbReference type="ARBA" id="ARBA00023157"/>
    </source>
</evidence>
<dbReference type="SUPFAM" id="SSF50494">
    <property type="entry name" value="Trypsin-like serine proteases"/>
    <property type="match status" value="1"/>
</dbReference>
<evidence type="ECO:0000256" key="1">
    <source>
        <dbReference type="ARBA" id="ARBA00007664"/>
    </source>
</evidence>
<dbReference type="PANTHER" id="PTHR24276:SF97">
    <property type="entry name" value="GH13245P2-RELATED"/>
    <property type="match status" value="1"/>
</dbReference>
<organism evidence="11 12">
    <name type="scientific">Henosepilachna vigintioctopunctata</name>
    <dbReference type="NCBI Taxonomy" id="420089"/>
    <lineage>
        <taxon>Eukaryota</taxon>
        <taxon>Metazoa</taxon>
        <taxon>Ecdysozoa</taxon>
        <taxon>Arthropoda</taxon>
        <taxon>Hexapoda</taxon>
        <taxon>Insecta</taxon>
        <taxon>Pterygota</taxon>
        <taxon>Neoptera</taxon>
        <taxon>Endopterygota</taxon>
        <taxon>Coleoptera</taxon>
        <taxon>Polyphaga</taxon>
        <taxon>Cucujiformia</taxon>
        <taxon>Coccinelloidea</taxon>
        <taxon>Coccinellidae</taxon>
        <taxon>Epilachninae</taxon>
        <taxon>Epilachnini</taxon>
        <taxon>Henosepilachna</taxon>
    </lineage>
</organism>
<dbReference type="PANTHER" id="PTHR24276">
    <property type="entry name" value="POLYSERASE-RELATED"/>
    <property type="match status" value="1"/>
</dbReference>
<keyword evidence="12" id="KW-1185">Reference proteome</keyword>
<dbReference type="Proteomes" id="UP001431783">
    <property type="component" value="Unassembled WGS sequence"/>
</dbReference>
<evidence type="ECO:0000256" key="5">
    <source>
        <dbReference type="ARBA" id="ARBA00022825"/>
    </source>
</evidence>
<dbReference type="InterPro" id="IPR050430">
    <property type="entry name" value="Peptidase_S1"/>
</dbReference>
<dbReference type="PROSITE" id="PS00134">
    <property type="entry name" value="TRYPSIN_HIS"/>
    <property type="match status" value="1"/>
</dbReference>
<dbReference type="EMBL" id="JARQZJ010000069">
    <property type="protein sequence ID" value="KAK9881400.1"/>
    <property type="molecule type" value="Genomic_DNA"/>
</dbReference>
<dbReference type="Gene3D" id="2.40.10.10">
    <property type="entry name" value="Trypsin-like serine proteases"/>
    <property type="match status" value="1"/>
</dbReference>
<dbReference type="AlphaFoldDB" id="A0AAW1UJX6"/>
<keyword evidence="5" id="KW-0720">Serine protease</keyword>
<dbReference type="PROSITE" id="PS50240">
    <property type="entry name" value="TRYPSIN_DOM"/>
    <property type="match status" value="1"/>
</dbReference>
<dbReference type="CDD" id="cd00190">
    <property type="entry name" value="Tryp_SPc"/>
    <property type="match status" value="1"/>
</dbReference>
<comment type="similarity">
    <text evidence="1">Belongs to the peptidase S1 family.</text>
</comment>
<dbReference type="InterPro" id="IPR043504">
    <property type="entry name" value="Peptidase_S1_PA_chymotrypsin"/>
</dbReference>
<dbReference type="InterPro" id="IPR001254">
    <property type="entry name" value="Trypsin_dom"/>
</dbReference>
<proteinExistence type="inferred from homology"/>
<comment type="caution">
    <text evidence="11">The sequence shown here is derived from an EMBL/GenBank/DDBJ whole genome shotgun (WGS) entry which is preliminary data.</text>
</comment>
<dbReference type="EC" id="3.4.21.4" evidence="9"/>
<evidence type="ECO:0000256" key="9">
    <source>
        <dbReference type="ARBA" id="ARBA00038868"/>
    </source>
</evidence>
<keyword evidence="3" id="KW-0222">Digestion</keyword>
<gene>
    <name evidence="11" type="ORF">WA026_016290</name>
</gene>
<dbReference type="InterPro" id="IPR009003">
    <property type="entry name" value="Peptidase_S1_PA"/>
</dbReference>
<accession>A0AAW1UJX6</accession>
<keyword evidence="4" id="KW-0378">Hydrolase</keyword>
<dbReference type="InterPro" id="IPR001314">
    <property type="entry name" value="Peptidase_S1A"/>
</dbReference>
<sequence length="287" mass="32688">MLYQSSFLSFVFVIFESRNVLMHDRIVGGRTCTVEEFPFVVSIRRHFNLQHICTGSLIDPEWILSAAHCLFKTDPSEMVFLVGHSNIQPDLLQVMKAKKIYFPKDYKLYIRDDIVLVHLEHKVKMFPGVVDTIQLPPSNLTDDLSEFCESHLTAIGWGSTKPWSETKPKYEASPQLKCVDLRYITNMECIKFAFSAMNTNLICTLVADDGVSDTCQGDSGAPVFCNYKQYGIVSFGNGCGQKDRPKLNTRVDRYLDFITSTMKNTSTDHSILWPFLILQNIFLLSLV</sequence>
<dbReference type="GO" id="GO:0006508">
    <property type="term" value="P:proteolysis"/>
    <property type="evidence" value="ECO:0007669"/>
    <property type="project" value="UniProtKB-KW"/>
</dbReference>
<dbReference type="InterPro" id="IPR018114">
    <property type="entry name" value="TRYPSIN_HIS"/>
</dbReference>
<dbReference type="SMART" id="SM00020">
    <property type="entry name" value="Tryp_SPc"/>
    <property type="match status" value="1"/>
</dbReference>